<accession>A0ABS2PHT1</accession>
<gene>
    <name evidence="4" type="ORF">JOD17_004142</name>
</gene>
<evidence type="ECO:0000313" key="5">
    <source>
        <dbReference type="Proteomes" id="UP000741863"/>
    </source>
</evidence>
<name>A0ABS2PHT1_9BACL</name>
<dbReference type="Proteomes" id="UP000741863">
    <property type="component" value="Unassembled WGS sequence"/>
</dbReference>
<keyword evidence="5" id="KW-1185">Reference proteome</keyword>
<feature type="domain" description="SAF" evidence="2">
    <location>
        <begin position="35"/>
        <end position="94"/>
    </location>
</feature>
<feature type="transmembrane region" description="Helical" evidence="1">
    <location>
        <begin position="7"/>
        <end position="27"/>
    </location>
</feature>
<dbReference type="Pfam" id="PF16976">
    <property type="entry name" value="RcpC"/>
    <property type="match status" value="1"/>
</dbReference>
<feature type="domain" description="Flp pilus assembly protein RcpC/CpaB" evidence="3">
    <location>
        <begin position="120"/>
        <end position="221"/>
    </location>
</feature>
<evidence type="ECO:0000256" key="1">
    <source>
        <dbReference type="SAM" id="Phobius"/>
    </source>
</evidence>
<dbReference type="Gene3D" id="3.90.1210.10">
    <property type="entry name" value="Antifreeze-like/N-acetylneuraminic acid synthase C-terminal domain"/>
    <property type="match status" value="1"/>
</dbReference>
<dbReference type="NCBIfam" id="TIGR03177">
    <property type="entry name" value="pilus_cpaB"/>
    <property type="match status" value="1"/>
</dbReference>
<keyword evidence="1" id="KW-0472">Membrane</keyword>
<reference evidence="4 5" key="1">
    <citation type="submission" date="2021-01" db="EMBL/GenBank/DDBJ databases">
        <title>Genomic Encyclopedia of Type Strains, Phase IV (KMG-IV): sequencing the most valuable type-strain genomes for metagenomic binning, comparative biology and taxonomic classification.</title>
        <authorList>
            <person name="Goeker M."/>
        </authorList>
    </citation>
    <scope>NUCLEOTIDE SEQUENCE [LARGE SCALE GENOMIC DNA]</scope>
    <source>
        <strain evidence="4 5">DSM 25540</strain>
    </source>
</reference>
<dbReference type="CDD" id="cd11614">
    <property type="entry name" value="SAF_CpaB_FlgA_like"/>
    <property type="match status" value="1"/>
</dbReference>
<keyword evidence="1" id="KW-0812">Transmembrane</keyword>
<dbReference type="InterPro" id="IPR013974">
    <property type="entry name" value="SAF"/>
</dbReference>
<protein>
    <submittedName>
        <fullName evidence="4">Flp pilus assembly protein CpaB</fullName>
    </submittedName>
</protein>
<proteinExistence type="predicted"/>
<evidence type="ECO:0000259" key="2">
    <source>
        <dbReference type="Pfam" id="PF08666"/>
    </source>
</evidence>
<dbReference type="EMBL" id="JAFBEC010000021">
    <property type="protein sequence ID" value="MBM7634999.1"/>
    <property type="molecule type" value="Genomic_DNA"/>
</dbReference>
<comment type="caution">
    <text evidence="4">The sequence shown here is derived from an EMBL/GenBank/DDBJ whole genome shotgun (WGS) entry which is preliminary data.</text>
</comment>
<dbReference type="Pfam" id="PF08666">
    <property type="entry name" value="SAF"/>
    <property type="match status" value="1"/>
</dbReference>
<evidence type="ECO:0000259" key="3">
    <source>
        <dbReference type="Pfam" id="PF16976"/>
    </source>
</evidence>
<evidence type="ECO:0000313" key="4">
    <source>
        <dbReference type="EMBL" id="MBM7634999.1"/>
    </source>
</evidence>
<dbReference type="InterPro" id="IPR031571">
    <property type="entry name" value="RcpC_dom"/>
</dbReference>
<dbReference type="InterPro" id="IPR017592">
    <property type="entry name" value="Pilus_assmbl_Flp-typ_CpaB"/>
</dbReference>
<organism evidence="4 5">
    <name type="scientific">Geomicrobium sediminis</name>
    <dbReference type="NCBI Taxonomy" id="1347788"/>
    <lineage>
        <taxon>Bacteria</taxon>
        <taxon>Bacillati</taxon>
        <taxon>Bacillota</taxon>
        <taxon>Bacilli</taxon>
        <taxon>Bacillales</taxon>
        <taxon>Geomicrobium</taxon>
    </lineage>
</organism>
<sequence length="241" mass="26360">MFAKLSWRLILILGSAGLIAYLTFQYLNSLQQTTAVVVSDRTIAEQTEITEEMLTTVNVEASAVETLLPNRVQDPESVIGAITRQEIESGKPVLLDPEQIVFPEDAAEYVTASGNIDSSEFIPDEMRLYTLALSPQAAVDNSLQKGDHVDVVYTAEDGQGEFYSRMLIQFAEVYEVESYNEDSLADLAKDSTVQHVTLLVNPQEVVALGNAVENGSLSLALNPSNGESIDLEIIRESTLES</sequence>
<keyword evidence="1" id="KW-1133">Transmembrane helix</keyword>
<dbReference type="RefSeq" id="WP_042359283.1">
    <property type="nucleotide sequence ID" value="NZ_JAFBEC010000021.1"/>
</dbReference>